<reference evidence="1 2" key="1">
    <citation type="submission" date="2020-07" db="EMBL/GenBank/DDBJ databases">
        <title>Sequencing the genomes of 1000 actinobacteria strains.</title>
        <authorList>
            <person name="Klenk H.-P."/>
        </authorList>
    </citation>
    <scope>NUCLEOTIDE SEQUENCE [LARGE SCALE GENOMIC DNA]</scope>
    <source>
        <strain evidence="1 2">DSM 22083</strain>
    </source>
</reference>
<protein>
    <submittedName>
        <fullName evidence="1">Uncharacterized protein</fullName>
    </submittedName>
</protein>
<evidence type="ECO:0000313" key="2">
    <source>
        <dbReference type="Proteomes" id="UP000569914"/>
    </source>
</evidence>
<dbReference type="EMBL" id="JACCBU010000001">
    <property type="protein sequence ID" value="NYE69822.1"/>
    <property type="molecule type" value="Genomic_DNA"/>
</dbReference>
<sequence>MILTAGRAGGDTHGVNLFGVVGRTGVGAPVGLRLPGAAGAWAEAFDEVVGVGGDQHGGGNAAGFR</sequence>
<name>A0A7Y9I446_9ACTN</name>
<evidence type="ECO:0000313" key="1">
    <source>
        <dbReference type="EMBL" id="NYE69822.1"/>
    </source>
</evidence>
<proteinExistence type="predicted"/>
<dbReference type="RefSeq" id="WP_246322270.1">
    <property type="nucleotide sequence ID" value="NZ_JACCBU010000001.1"/>
</dbReference>
<dbReference type="Proteomes" id="UP000569914">
    <property type="component" value="Unassembled WGS sequence"/>
</dbReference>
<comment type="caution">
    <text evidence="1">The sequence shown here is derived from an EMBL/GenBank/DDBJ whole genome shotgun (WGS) entry which is preliminary data.</text>
</comment>
<gene>
    <name evidence="1" type="ORF">BKA15_001151</name>
</gene>
<accession>A0A7Y9I446</accession>
<keyword evidence="2" id="KW-1185">Reference proteome</keyword>
<dbReference type="AlphaFoldDB" id="A0A7Y9I446"/>
<organism evidence="1 2">
    <name type="scientific">Microlunatus parietis</name>
    <dbReference type="NCBI Taxonomy" id="682979"/>
    <lineage>
        <taxon>Bacteria</taxon>
        <taxon>Bacillati</taxon>
        <taxon>Actinomycetota</taxon>
        <taxon>Actinomycetes</taxon>
        <taxon>Propionibacteriales</taxon>
        <taxon>Propionibacteriaceae</taxon>
        <taxon>Microlunatus</taxon>
    </lineage>
</organism>